<accession>A0AAP0PC36</accession>
<organism evidence="2 3">
    <name type="scientific">Stephania yunnanensis</name>
    <dbReference type="NCBI Taxonomy" id="152371"/>
    <lineage>
        <taxon>Eukaryota</taxon>
        <taxon>Viridiplantae</taxon>
        <taxon>Streptophyta</taxon>
        <taxon>Embryophyta</taxon>
        <taxon>Tracheophyta</taxon>
        <taxon>Spermatophyta</taxon>
        <taxon>Magnoliopsida</taxon>
        <taxon>Ranunculales</taxon>
        <taxon>Menispermaceae</taxon>
        <taxon>Menispermoideae</taxon>
        <taxon>Cissampelideae</taxon>
        <taxon>Stephania</taxon>
    </lineage>
</organism>
<evidence type="ECO:0000313" key="3">
    <source>
        <dbReference type="Proteomes" id="UP001420932"/>
    </source>
</evidence>
<keyword evidence="3" id="KW-1185">Reference proteome</keyword>
<dbReference type="Proteomes" id="UP001420932">
    <property type="component" value="Unassembled WGS sequence"/>
</dbReference>
<protein>
    <submittedName>
        <fullName evidence="2">Uncharacterized protein</fullName>
    </submittedName>
</protein>
<feature type="compositionally biased region" description="Low complexity" evidence="1">
    <location>
        <begin position="33"/>
        <end position="49"/>
    </location>
</feature>
<evidence type="ECO:0000256" key="1">
    <source>
        <dbReference type="SAM" id="MobiDB-lite"/>
    </source>
</evidence>
<dbReference type="PANTHER" id="PTHR38370:SF1">
    <property type="entry name" value="BETA-1,4-XYLOSIDASE"/>
    <property type="match status" value="1"/>
</dbReference>
<evidence type="ECO:0000313" key="2">
    <source>
        <dbReference type="EMBL" id="KAK9135370.1"/>
    </source>
</evidence>
<proteinExistence type="predicted"/>
<feature type="region of interest" description="Disordered" evidence="1">
    <location>
        <begin position="32"/>
        <end position="63"/>
    </location>
</feature>
<gene>
    <name evidence="2" type="ORF">Syun_014700</name>
</gene>
<reference evidence="2 3" key="1">
    <citation type="submission" date="2024-01" db="EMBL/GenBank/DDBJ databases">
        <title>Genome assemblies of Stephania.</title>
        <authorList>
            <person name="Yang L."/>
        </authorList>
    </citation>
    <scope>NUCLEOTIDE SEQUENCE [LARGE SCALE GENOMIC DNA]</scope>
    <source>
        <strain evidence="2">YNDBR</strain>
        <tissue evidence="2">Leaf</tissue>
    </source>
</reference>
<name>A0AAP0PC36_9MAGN</name>
<sequence>MEGLIPFLFHAMKGHKAHRQYRSLSDGSSRGYHLLAGRAGSGSSSSLEGSSHRRTRSEFQPPTVEFMEQRSSALELLHSRSFRRNAAANGFSLSKMGGGASNNSYTKK</sequence>
<dbReference type="EMBL" id="JBBNAF010000006">
    <property type="protein sequence ID" value="KAK9135370.1"/>
    <property type="molecule type" value="Genomic_DNA"/>
</dbReference>
<comment type="caution">
    <text evidence="2">The sequence shown here is derived from an EMBL/GenBank/DDBJ whole genome shotgun (WGS) entry which is preliminary data.</text>
</comment>
<dbReference type="PANTHER" id="PTHR38370">
    <property type="entry name" value="BETA-1,4-XYLOSIDASE"/>
    <property type="match status" value="1"/>
</dbReference>
<dbReference type="AlphaFoldDB" id="A0AAP0PC36"/>